<organism evidence="10 11">
    <name type="scientific">Artemia franciscana</name>
    <name type="common">Brine shrimp</name>
    <name type="synonym">Artemia sanfranciscana</name>
    <dbReference type="NCBI Taxonomy" id="6661"/>
    <lineage>
        <taxon>Eukaryota</taxon>
        <taxon>Metazoa</taxon>
        <taxon>Ecdysozoa</taxon>
        <taxon>Arthropoda</taxon>
        <taxon>Crustacea</taxon>
        <taxon>Branchiopoda</taxon>
        <taxon>Anostraca</taxon>
        <taxon>Artemiidae</taxon>
        <taxon>Artemia</taxon>
    </lineage>
</organism>
<keyword evidence="7 9" id="KW-0131">Cell cycle</keyword>
<keyword evidence="11" id="KW-1185">Reference proteome</keyword>
<evidence type="ECO:0000313" key="11">
    <source>
        <dbReference type="Proteomes" id="UP001187531"/>
    </source>
</evidence>
<evidence type="ECO:0000313" key="10">
    <source>
        <dbReference type="EMBL" id="KAK2719095.1"/>
    </source>
</evidence>
<dbReference type="GO" id="GO:1990423">
    <property type="term" value="C:RZZ complex"/>
    <property type="evidence" value="ECO:0007669"/>
    <property type="project" value="UniProtKB-UniRule"/>
</dbReference>
<evidence type="ECO:0000256" key="6">
    <source>
        <dbReference type="ARBA" id="ARBA00022838"/>
    </source>
</evidence>
<evidence type="ECO:0000256" key="1">
    <source>
        <dbReference type="ARBA" id="ARBA00004629"/>
    </source>
</evidence>
<dbReference type="PANTHER" id="PTHR15995">
    <property type="entry name" value="PROTEIN ZWILCH HOMOLOG"/>
    <property type="match status" value="1"/>
</dbReference>
<dbReference type="AlphaFoldDB" id="A0AA88HVZ9"/>
<accession>A0AA88HVZ9</accession>
<evidence type="ECO:0000256" key="8">
    <source>
        <dbReference type="ARBA" id="ARBA00023328"/>
    </source>
</evidence>
<evidence type="ECO:0000256" key="2">
    <source>
        <dbReference type="ARBA" id="ARBA00009062"/>
    </source>
</evidence>
<comment type="similarity">
    <text evidence="2 9">Belongs to the ZWILCH family.</text>
</comment>
<evidence type="ECO:0000256" key="9">
    <source>
        <dbReference type="RuleBase" id="RU369076"/>
    </source>
</evidence>
<keyword evidence="6 9" id="KW-0995">Kinetochore</keyword>
<keyword evidence="4 9" id="KW-0132">Cell division</keyword>
<comment type="subunit">
    <text evidence="9">Component of the RZZ complex.</text>
</comment>
<comment type="function">
    <text evidence="9">Essential component of the mitotic checkpoint, which prevents cells from prematurely exiting mitosis. Required for the assembly of the dynein-dynactin and MAD1-MAD2 complexes onto kinetochores. Its function related to the spindle assembly machinery is proposed to depend on its association in the mitotic RZZ complex.</text>
</comment>
<evidence type="ECO:0000256" key="3">
    <source>
        <dbReference type="ARBA" id="ARBA00022454"/>
    </source>
</evidence>
<comment type="caution">
    <text evidence="10">The sequence shown here is derived from an EMBL/GenBank/DDBJ whole genome shotgun (WGS) entry which is preliminary data.</text>
</comment>
<evidence type="ECO:0000256" key="5">
    <source>
        <dbReference type="ARBA" id="ARBA00022776"/>
    </source>
</evidence>
<dbReference type="Pfam" id="PF09817">
    <property type="entry name" value="Zwilch"/>
    <property type="match status" value="1"/>
</dbReference>
<evidence type="ECO:0000256" key="7">
    <source>
        <dbReference type="ARBA" id="ARBA00023306"/>
    </source>
</evidence>
<sequence>MVGVIMTQLNDLTFFVDIKDPLIIKDFPLLEYTFKALPKKWSQVGLRQKDKTKLKFEKKSAFISAKPEEDGDKKCPEEYEGNPLECPFDLEALSNPLVDDYEPELVVMLDPQTLYMPLKADDARSVLVKRFLLGKNEPSLFYCDSLDSARILLIGQETRDDSKITFLANYPFSSTVDKNNSRISINCQMQYHLSLSSPSMCKIRAWARYLLHSSKDMEANSENSLIIECDWSNPKITLEHPPIGTEKVKVKATIHPEDPGSAGSRLWSQLKHLGSLIEAFSTGELKWVSTGNKKCPEEQLKSLIGEKTENLLNFQEEERLDQPSGNDIIGFTSDRKNLDIVDSFWNVMLDCSNYEDLKAGLDYVLAAGREGKLCLISSIGKTLLGKALIKSLRGSSNPVFGEVEPLQLLVDCGIEKFKHDYVHAFTSANLANKEEILSALPDSINSDFIEYANESVKVLKRFHLVLEMSSLIMKNLKIPQAKVVNVMDKIFASLKVDDKGFTSVDFDIPMGFLAELLKSGILEPIVWQSIITSENVKKNVTTSWCFTMADSSDSKNNVSGNVTNAINIEYDCIRMTCIQLKTI</sequence>
<proteinExistence type="inferred from homology"/>
<dbReference type="Proteomes" id="UP001187531">
    <property type="component" value="Unassembled WGS sequence"/>
</dbReference>
<keyword evidence="5 9" id="KW-0498">Mitosis</keyword>
<comment type="subcellular location">
    <subcellularLocation>
        <location evidence="1 9">Chromosome</location>
        <location evidence="1 9">Centromere</location>
        <location evidence="1 9">Kinetochore</location>
    </subcellularLocation>
</comment>
<keyword evidence="3 9" id="KW-0158">Chromosome</keyword>
<dbReference type="Gene3D" id="1.20.58.730">
    <property type="match status" value="1"/>
</dbReference>
<dbReference type="InterPro" id="IPR018630">
    <property type="entry name" value="Zwilch"/>
</dbReference>
<reference evidence="10" key="1">
    <citation type="submission" date="2023-07" db="EMBL/GenBank/DDBJ databases">
        <title>Chromosome-level genome assembly of Artemia franciscana.</title>
        <authorList>
            <person name="Jo E."/>
        </authorList>
    </citation>
    <scope>NUCLEOTIDE SEQUENCE</scope>
    <source>
        <tissue evidence="10">Whole body</tissue>
    </source>
</reference>
<dbReference type="EMBL" id="JAVRJZ010000008">
    <property type="protein sequence ID" value="KAK2719095.1"/>
    <property type="molecule type" value="Genomic_DNA"/>
</dbReference>
<gene>
    <name evidence="10" type="ORF">QYM36_004805</name>
</gene>
<dbReference type="GO" id="GO:0007094">
    <property type="term" value="P:mitotic spindle assembly checkpoint signaling"/>
    <property type="evidence" value="ECO:0007669"/>
    <property type="project" value="UniProtKB-UniRule"/>
</dbReference>
<protein>
    <recommendedName>
        <fullName evidence="9">Protein zwilch</fullName>
    </recommendedName>
</protein>
<dbReference type="PANTHER" id="PTHR15995:SF1">
    <property type="entry name" value="PROTEIN ZWILCH HOMOLOG"/>
    <property type="match status" value="1"/>
</dbReference>
<evidence type="ECO:0000256" key="4">
    <source>
        <dbReference type="ARBA" id="ARBA00022618"/>
    </source>
</evidence>
<dbReference type="GO" id="GO:0034501">
    <property type="term" value="P:protein localization to kinetochore"/>
    <property type="evidence" value="ECO:0007669"/>
    <property type="project" value="UniProtKB-UniRule"/>
</dbReference>
<keyword evidence="8 9" id="KW-0137">Centromere</keyword>
<dbReference type="GO" id="GO:0051301">
    <property type="term" value="P:cell division"/>
    <property type="evidence" value="ECO:0007669"/>
    <property type="project" value="UniProtKB-UniRule"/>
</dbReference>
<name>A0AA88HVZ9_ARTSF</name>